<dbReference type="Gene3D" id="1.10.579.10">
    <property type="entry name" value="DNA Cyclobutane Dipyrimidine Photolyase, subunit A, domain 3"/>
    <property type="match status" value="1"/>
</dbReference>
<dbReference type="PANTHER" id="PTHR11455">
    <property type="entry name" value="CRYPTOCHROME"/>
    <property type="match status" value="1"/>
</dbReference>
<dbReference type="Proteomes" id="UP001430290">
    <property type="component" value="Unassembled WGS sequence"/>
</dbReference>
<dbReference type="EMBL" id="JAIQDJ010000002">
    <property type="protein sequence ID" value="MBZ4186010.1"/>
    <property type="molecule type" value="Genomic_DNA"/>
</dbReference>
<gene>
    <name evidence="9" type="ORF">K7B09_06655</name>
</gene>
<keyword evidence="4 7" id="KW-0285">Flavoprotein</keyword>
<dbReference type="Pfam" id="PF00875">
    <property type="entry name" value="DNA_photolyase"/>
    <property type="match status" value="1"/>
</dbReference>
<dbReference type="PANTHER" id="PTHR11455:SF9">
    <property type="entry name" value="CRYPTOCHROME CIRCADIAN CLOCK 5 ISOFORM X1"/>
    <property type="match status" value="1"/>
</dbReference>
<evidence type="ECO:0000256" key="7">
    <source>
        <dbReference type="RuleBase" id="RU004182"/>
    </source>
</evidence>
<evidence type="ECO:0000313" key="10">
    <source>
        <dbReference type="Proteomes" id="UP001430290"/>
    </source>
</evidence>
<comment type="cofactor">
    <cofactor evidence="1">
        <name>(6R)-5,10-methylene-5,6,7,8-tetrahydrofolate</name>
        <dbReference type="ChEBI" id="CHEBI:15636"/>
    </cofactor>
</comment>
<evidence type="ECO:0000256" key="3">
    <source>
        <dbReference type="ARBA" id="ARBA00005862"/>
    </source>
</evidence>
<comment type="caution">
    <text evidence="9">The sequence shown here is derived from an EMBL/GenBank/DDBJ whole genome shotgun (WGS) entry which is preliminary data.</text>
</comment>
<sequence>MSTAIVLFRRDLRLADNPALVAACAKHDRILPTYIHAPDEQAPWAPGAASRWWLHHGLEALHGQLAAQGGDLHLLAGDTLDHLRALIRATGATAIHWNRRYDPAGIARDAALKAALHEDGVAVHSHAGALWSEPWTLATDAGQPYRVFTPFWRKLRTGLPDAAPLPSAHARQWLRQPGSLPTAALGLLPTIRWDAGLASSWTPGEAGAHELLEIFADDAVADYAKGRDLPARHGTSRLSPHLHFGEITPRQIQRMLQDRAAATDARRHPDLEPYLRELGWREFAHHLLYHFPHTPDANFNPRFDGFRWAAADEVLLERWRRGRTGIPLVDAGMRELWHTGWMHNRVRMVVASFLTKNLRQHWQHGARWFWNTLVDADLANNTLGWQWVAGCGADAAPYFRVFNPYLQAAKFDPEAVYLKRWLPELAGLPAKVIHEAWRHPSVFAGKGYPAPMVDLGASRDAALAAWSALAD</sequence>
<dbReference type="PRINTS" id="PR00147">
    <property type="entry name" value="DNAPHOTLYASE"/>
</dbReference>
<evidence type="ECO:0000256" key="6">
    <source>
        <dbReference type="ARBA" id="ARBA00022991"/>
    </source>
</evidence>
<evidence type="ECO:0000313" key="9">
    <source>
        <dbReference type="EMBL" id="MBZ4186010.1"/>
    </source>
</evidence>
<comment type="similarity">
    <text evidence="3">Belongs to the DNA photolyase class-1 family.</text>
</comment>
<dbReference type="PROSITE" id="PS51645">
    <property type="entry name" value="PHR_CRY_ALPHA_BETA"/>
    <property type="match status" value="1"/>
</dbReference>
<dbReference type="Gene3D" id="3.40.50.620">
    <property type="entry name" value="HUPs"/>
    <property type="match status" value="1"/>
</dbReference>
<dbReference type="InterPro" id="IPR036134">
    <property type="entry name" value="Crypto/Photolyase_FAD-like_sf"/>
</dbReference>
<dbReference type="RefSeq" id="WP_223628104.1">
    <property type="nucleotide sequence ID" value="NZ_JAIQDJ010000002.1"/>
</dbReference>
<comment type="cofactor">
    <cofactor evidence="2">
        <name>FAD</name>
        <dbReference type="ChEBI" id="CHEBI:57692"/>
    </cofactor>
</comment>
<dbReference type="PROSITE" id="PS00691">
    <property type="entry name" value="DNA_PHOTOLYASES_1_2"/>
    <property type="match status" value="1"/>
</dbReference>
<accession>A0ABS7TDV2</accession>
<dbReference type="Gene3D" id="1.25.40.80">
    <property type="match status" value="1"/>
</dbReference>
<reference evidence="9" key="1">
    <citation type="submission" date="2021-09" db="EMBL/GenBank/DDBJ databases">
        <authorList>
            <person name="Wu T."/>
            <person name="Guo S.Z."/>
        </authorList>
    </citation>
    <scope>NUCLEOTIDE SEQUENCE</scope>
    <source>
        <strain evidence="9">RSS-23</strain>
    </source>
</reference>
<dbReference type="SUPFAM" id="SSF48173">
    <property type="entry name" value="Cryptochrome/photolyase FAD-binding domain"/>
    <property type="match status" value="1"/>
</dbReference>
<feature type="domain" description="Photolyase/cryptochrome alpha/beta" evidence="8">
    <location>
        <begin position="2"/>
        <end position="131"/>
    </location>
</feature>
<dbReference type="InterPro" id="IPR018394">
    <property type="entry name" value="DNA_photolyase_1_CS_C"/>
</dbReference>
<name>A0ABS7TDV2_9GAMM</name>
<dbReference type="InterPro" id="IPR036155">
    <property type="entry name" value="Crypto/Photolyase_N_sf"/>
</dbReference>
<organism evidence="9 10">
    <name type="scientific">Thermomonas beijingensis</name>
    <dbReference type="NCBI Taxonomy" id="2872701"/>
    <lineage>
        <taxon>Bacteria</taxon>
        <taxon>Pseudomonadati</taxon>
        <taxon>Pseudomonadota</taxon>
        <taxon>Gammaproteobacteria</taxon>
        <taxon>Lysobacterales</taxon>
        <taxon>Lysobacteraceae</taxon>
        <taxon>Thermomonas</taxon>
    </lineage>
</organism>
<dbReference type="Pfam" id="PF03441">
    <property type="entry name" value="FAD_binding_7"/>
    <property type="match status" value="1"/>
</dbReference>
<dbReference type="PROSITE" id="PS00394">
    <property type="entry name" value="DNA_PHOTOLYASES_1_1"/>
    <property type="match status" value="1"/>
</dbReference>
<keyword evidence="6 7" id="KW-0157">Chromophore</keyword>
<proteinExistence type="inferred from homology"/>
<evidence type="ECO:0000259" key="8">
    <source>
        <dbReference type="PROSITE" id="PS51645"/>
    </source>
</evidence>
<evidence type="ECO:0000256" key="2">
    <source>
        <dbReference type="ARBA" id="ARBA00001974"/>
    </source>
</evidence>
<dbReference type="InterPro" id="IPR014729">
    <property type="entry name" value="Rossmann-like_a/b/a_fold"/>
</dbReference>
<comment type="similarity">
    <text evidence="7">Belongs to the DNA photolyase family.</text>
</comment>
<evidence type="ECO:0000256" key="1">
    <source>
        <dbReference type="ARBA" id="ARBA00001932"/>
    </source>
</evidence>
<dbReference type="InterPro" id="IPR006050">
    <property type="entry name" value="DNA_photolyase_N"/>
</dbReference>
<evidence type="ECO:0000256" key="4">
    <source>
        <dbReference type="ARBA" id="ARBA00022630"/>
    </source>
</evidence>
<evidence type="ECO:0000256" key="5">
    <source>
        <dbReference type="ARBA" id="ARBA00022827"/>
    </source>
</evidence>
<dbReference type="InterPro" id="IPR002081">
    <property type="entry name" value="Cryptochrome/DNA_photolyase_1"/>
</dbReference>
<keyword evidence="10" id="KW-1185">Reference proteome</keyword>
<protein>
    <submittedName>
        <fullName evidence="9">DNA photolyase family protein</fullName>
    </submittedName>
</protein>
<dbReference type="SUPFAM" id="SSF52425">
    <property type="entry name" value="Cryptochrome/photolyase, N-terminal domain"/>
    <property type="match status" value="1"/>
</dbReference>
<dbReference type="InterPro" id="IPR005101">
    <property type="entry name" value="Cryptochr/Photolyase_FAD-bd"/>
</dbReference>
<keyword evidence="5 7" id="KW-0274">FAD</keyword>